<name>A0A1I0KDZ7_9BACT</name>
<gene>
    <name evidence="2" type="ORF">SAMN05443639_11039</name>
</gene>
<dbReference type="Pfam" id="PF01740">
    <property type="entry name" value="STAS"/>
    <property type="match status" value="1"/>
</dbReference>
<sequence length="120" mass="12844">MGLKDAPIKRTLTHRLEGLTFAQSAAERLCESVGAGGDAFHVGLAVREAAVNALQHGNRFDIDSSGIGELVSSYTRVTSRGGKLKLINLPPRVQDVLTITQLITVFEVYDTEADALASFS</sequence>
<proteinExistence type="predicted"/>
<protein>
    <submittedName>
        <fullName evidence="2">Anti-anti-sigma factor</fullName>
    </submittedName>
</protein>
<reference evidence="3" key="1">
    <citation type="submission" date="2016-10" db="EMBL/GenBank/DDBJ databases">
        <authorList>
            <person name="Varghese N."/>
            <person name="Submissions S."/>
        </authorList>
    </citation>
    <scope>NUCLEOTIDE SEQUENCE [LARGE SCALE GENOMIC DNA]</scope>
    <source>
        <strain evidence="3">DSM 16858</strain>
    </source>
</reference>
<dbReference type="SUPFAM" id="SSF52091">
    <property type="entry name" value="SpoIIaa-like"/>
    <property type="match status" value="1"/>
</dbReference>
<accession>A0A1I0KDZ7</accession>
<dbReference type="Proteomes" id="UP000199181">
    <property type="component" value="Unassembled WGS sequence"/>
</dbReference>
<dbReference type="PANTHER" id="PTHR33495">
    <property type="entry name" value="ANTI-SIGMA FACTOR ANTAGONIST TM_1081-RELATED-RELATED"/>
    <property type="match status" value="1"/>
</dbReference>
<evidence type="ECO:0000313" key="3">
    <source>
        <dbReference type="Proteomes" id="UP000199181"/>
    </source>
</evidence>
<evidence type="ECO:0000259" key="1">
    <source>
        <dbReference type="PROSITE" id="PS50801"/>
    </source>
</evidence>
<dbReference type="CDD" id="cd07043">
    <property type="entry name" value="STAS_anti-anti-sigma_factors"/>
    <property type="match status" value="1"/>
</dbReference>
<dbReference type="EMBL" id="FOIJ01000010">
    <property type="protein sequence ID" value="SEU21694.1"/>
    <property type="molecule type" value="Genomic_DNA"/>
</dbReference>
<dbReference type="Gene3D" id="3.30.750.24">
    <property type="entry name" value="STAS domain"/>
    <property type="match status" value="1"/>
</dbReference>
<feature type="domain" description="STAS" evidence="1">
    <location>
        <begin position="62"/>
        <end position="119"/>
    </location>
</feature>
<organism evidence="2 3">
    <name type="scientific">Stigmatella erecta</name>
    <dbReference type="NCBI Taxonomy" id="83460"/>
    <lineage>
        <taxon>Bacteria</taxon>
        <taxon>Pseudomonadati</taxon>
        <taxon>Myxococcota</taxon>
        <taxon>Myxococcia</taxon>
        <taxon>Myxococcales</taxon>
        <taxon>Cystobacterineae</taxon>
        <taxon>Archangiaceae</taxon>
        <taxon>Stigmatella</taxon>
    </lineage>
</organism>
<dbReference type="PROSITE" id="PS50801">
    <property type="entry name" value="STAS"/>
    <property type="match status" value="1"/>
</dbReference>
<dbReference type="InterPro" id="IPR002645">
    <property type="entry name" value="STAS_dom"/>
</dbReference>
<evidence type="ECO:0000313" key="2">
    <source>
        <dbReference type="EMBL" id="SEU21694.1"/>
    </source>
</evidence>
<keyword evidence="3" id="KW-1185">Reference proteome</keyword>
<dbReference type="InterPro" id="IPR036513">
    <property type="entry name" value="STAS_dom_sf"/>
</dbReference>
<dbReference type="AlphaFoldDB" id="A0A1I0KDZ7"/>
<dbReference type="GO" id="GO:0043856">
    <property type="term" value="F:anti-sigma factor antagonist activity"/>
    <property type="evidence" value="ECO:0007669"/>
    <property type="project" value="TreeGrafter"/>
</dbReference>